<dbReference type="Proteomes" id="UP000007735">
    <property type="component" value="Chromosome"/>
</dbReference>
<dbReference type="EMBL" id="HE616890">
    <property type="protein sequence ID" value="CCE97864.1"/>
    <property type="molecule type" value="Genomic_DNA"/>
</dbReference>
<dbReference type="RefSeq" id="WP_014330250.1">
    <property type="nucleotide sequence ID" value="NC_016812.1"/>
</dbReference>
<evidence type="ECO:0000313" key="1">
    <source>
        <dbReference type="EMBL" id="CCE97864.1"/>
    </source>
</evidence>
<evidence type="ECO:0000313" key="2">
    <source>
        <dbReference type="Proteomes" id="UP000007735"/>
    </source>
</evidence>
<dbReference type="KEGG" id="sfh:SFHH103_03372"/>
<protein>
    <recommendedName>
        <fullName evidence="3">Peptidase M4 family protein</fullName>
    </recommendedName>
</protein>
<proteinExistence type="predicted"/>
<dbReference type="CDD" id="cd09598">
    <property type="entry name" value="M4_like"/>
    <property type="match status" value="1"/>
</dbReference>
<evidence type="ECO:0008006" key="3">
    <source>
        <dbReference type="Google" id="ProtNLM"/>
    </source>
</evidence>
<dbReference type="AlphaFoldDB" id="G9A3B6"/>
<dbReference type="STRING" id="1117943.SFHH103_03372"/>
<dbReference type="PATRIC" id="fig|380.5.peg.3571"/>
<dbReference type="SUPFAM" id="SSF55486">
    <property type="entry name" value="Metalloproteases ('zincins'), catalytic domain"/>
    <property type="match status" value="1"/>
</dbReference>
<sequence>MEDDRYPAPPMRRLRVYAFDPQASTRPETAGVNVATIKLPWEQSWEEELRPGPINDYLEVIDVDPVSGQFYEPVDLNHPYLLAQDGLAPSEGDPRFHQQMVFAVAMKTIRTFERALGRRVLWAPRRVPREQRQNGKPYQTIEKLRIYPHALREPNAYYSREKKALLFGYFQTSAQDAGASWVFTALSHDIIVHEVTHAILDGLHRRFAEATSLDSLAFHEAFADIVALFSHFTLEEAVRAHIAGSGGRLDNRSLLSGLAKQFGAATGRDGALREAIDTNPGEQTPVMLTDSLTEPHERGAVLVAAVFDAFLTIYERRTGDLLRIAGVKLGARSEKELHPDLITRLAREASKAAEHVMRMCIRALDYLPPVDVRFGDFLRAIVTADHDLVPDDVLGYRLAVIEGFRRRGILPQGCLSLAPDSLLWEQPVHRLTAEHADLKLDLEPKFRRSDVIKAAAANAEQVHDWITGSKTFKATEDRPWQQVCGVVFRRGLCKEDDLETILSRSRDPNRNYPPVEIHSVRTTRRTGPDGQDLRQLIIEIAQQRRGFLDADEQRLQDEPDGGAVPKPGDFTFRGGATLVFDLREGHLRYAIRKRISDNVRLEHQRAFLLENRAGNLGLLYGLTDGGAGEYSEPFALVHRGR</sequence>
<organism evidence="1 2">
    <name type="scientific">Sinorhizobium fredii (strain HH103)</name>
    <dbReference type="NCBI Taxonomy" id="1117943"/>
    <lineage>
        <taxon>Bacteria</taxon>
        <taxon>Pseudomonadati</taxon>
        <taxon>Pseudomonadota</taxon>
        <taxon>Alphaproteobacteria</taxon>
        <taxon>Hyphomicrobiales</taxon>
        <taxon>Rhizobiaceae</taxon>
        <taxon>Sinorhizobium/Ensifer group</taxon>
        <taxon>Sinorhizobium</taxon>
    </lineage>
</organism>
<gene>
    <name evidence="1" type="ordered locus">SFHH103_03372</name>
</gene>
<reference evidence="1 2" key="1">
    <citation type="journal article" date="2012" name="J. Bacteriol.">
        <title>Genome sequence of the soybean symbiont Sinorhizobium fredii HH103.</title>
        <authorList>
            <person name="Weidner S."/>
            <person name="Becker A."/>
            <person name="Bonilla I."/>
            <person name="Jaenicke S."/>
            <person name="Lloret J."/>
            <person name="Margaret I."/>
            <person name="Puhler A."/>
            <person name="Ruiz-Sainz J.E."/>
            <person name="Schneiker-Bekel S."/>
            <person name="Szczepanowski R."/>
            <person name="Vinardell J.M."/>
            <person name="Zehner S."/>
            <person name="Gottfert M."/>
        </authorList>
    </citation>
    <scope>NUCLEOTIDE SEQUENCE [LARGE SCALE GENOMIC DNA]</scope>
    <source>
        <strain evidence="1 2">HH103</strain>
    </source>
</reference>
<accession>G9A3B6</accession>
<dbReference type="HOGENOM" id="CLU_027947_0_0_5"/>
<name>G9A3B6_SINF1</name>
<dbReference type="eggNOG" id="COG3590">
    <property type="taxonomic scope" value="Bacteria"/>
</dbReference>